<gene>
    <name evidence="1" type="primary">txxe 702</name>
    <name evidence="1" type="ORF">TXXE_02305</name>
</gene>
<evidence type="ECO:0000313" key="2">
    <source>
        <dbReference type="Proteomes" id="UP000681526"/>
    </source>
</evidence>
<reference evidence="1 2" key="1">
    <citation type="submission" date="2021-04" db="EMBL/GenBank/DDBJ databases">
        <authorList>
            <person name="Rakotoarivonina H."/>
        </authorList>
    </citation>
    <scope>NUCLEOTIDE SEQUENCE [LARGE SCALE GENOMIC DNA]</scope>
    <source>
        <strain evidence="1 2">XE</strain>
    </source>
</reference>
<dbReference type="Proteomes" id="UP000681526">
    <property type="component" value="Unassembled WGS sequence"/>
</dbReference>
<dbReference type="EMBL" id="CAJRAY010000009">
    <property type="protein sequence ID" value="CAG5078529.1"/>
    <property type="molecule type" value="Genomic_DNA"/>
</dbReference>
<protein>
    <recommendedName>
        <fullName evidence="3">2'-5' RNA ligase family protein</fullName>
    </recommendedName>
</protein>
<sequence>MYYIPGKWNPHCTLAFQLSPDQMMEAMKFCYGRFSPQITTVTEAGLVKLEFDQNHKCVSSTPMEIIRLV</sequence>
<keyword evidence="2" id="KW-1185">Reference proteome</keyword>
<comment type="caution">
    <text evidence="1">The sequence shown here is derived from an EMBL/GenBank/DDBJ whole genome shotgun (WGS) entry which is preliminary data.</text>
</comment>
<organism evidence="1 2">
    <name type="scientific">Thermobacillus xylanilyticus</name>
    <dbReference type="NCBI Taxonomy" id="76633"/>
    <lineage>
        <taxon>Bacteria</taxon>
        <taxon>Bacillati</taxon>
        <taxon>Bacillota</taxon>
        <taxon>Bacilli</taxon>
        <taxon>Bacillales</taxon>
        <taxon>Paenibacillaceae</taxon>
        <taxon>Thermobacillus</taxon>
    </lineage>
</organism>
<name>A0ABN7RIL0_THEXY</name>
<accession>A0ABN7RIL0</accession>
<proteinExistence type="predicted"/>
<evidence type="ECO:0008006" key="3">
    <source>
        <dbReference type="Google" id="ProtNLM"/>
    </source>
</evidence>
<evidence type="ECO:0000313" key="1">
    <source>
        <dbReference type="EMBL" id="CAG5078529.1"/>
    </source>
</evidence>